<sequence>MPEAPEIQAFLHKIRTWTARITKKQGKHPTARLQLFPRTFAIGTSRRSYTTCSVTKLDGFDSDSMMVNEDQPFEANAHDAARARNQPYEYLVNRSLAAGELHASARGKILAIAAGQHLLELSLGLEAHVLGMTKADFDNIIAGDQPGPNGNRSKAQKLRTFALPARFTEPGSSPNTNRTINIFAAFICDTSDYVWVIVDFARLVRLRVVSRAEPWNGCEMQPSSPTWPKIWLGFGDGPDWFLEKQEAEGNLDKWR</sequence>
<organism evidence="1 2">
    <name type="scientific">Hygrophoropsis aurantiaca</name>
    <dbReference type="NCBI Taxonomy" id="72124"/>
    <lineage>
        <taxon>Eukaryota</taxon>
        <taxon>Fungi</taxon>
        <taxon>Dikarya</taxon>
        <taxon>Basidiomycota</taxon>
        <taxon>Agaricomycotina</taxon>
        <taxon>Agaricomycetes</taxon>
        <taxon>Agaricomycetidae</taxon>
        <taxon>Boletales</taxon>
        <taxon>Coniophorineae</taxon>
        <taxon>Hygrophoropsidaceae</taxon>
        <taxon>Hygrophoropsis</taxon>
    </lineage>
</organism>
<feature type="non-terminal residue" evidence="1">
    <location>
        <position position="255"/>
    </location>
</feature>
<evidence type="ECO:0000313" key="1">
    <source>
        <dbReference type="EMBL" id="KAH7903422.1"/>
    </source>
</evidence>
<protein>
    <submittedName>
        <fullName evidence="1">Uncharacterized protein</fullName>
    </submittedName>
</protein>
<reference evidence="1" key="1">
    <citation type="journal article" date="2021" name="New Phytol.">
        <title>Evolutionary innovations through gain and loss of genes in the ectomycorrhizal Boletales.</title>
        <authorList>
            <person name="Wu G."/>
            <person name="Miyauchi S."/>
            <person name="Morin E."/>
            <person name="Kuo A."/>
            <person name="Drula E."/>
            <person name="Varga T."/>
            <person name="Kohler A."/>
            <person name="Feng B."/>
            <person name="Cao Y."/>
            <person name="Lipzen A."/>
            <person name="Daum C."/>
            <person name="Hundley H."/>
            <person name="Pangilinan J."/>
            <person name="Johnson J."/>
            <person name="Barry K."/>
            <person name="LaButti K."/>
            <person name="Ng V."/>
            <person name="Ahrendt S."/>
            <person name="Min B."/>
            <person name="Choi I.G."/>
            <person name="Park H."/>
            <person name="Plett J.M."/>
            <person name="Magnuson J."/>
            <person name="Spatafora J.W."/>
            <person name="Nagy L.G."/>
            <person name="Henrissat B."/>
            <person name="Grigoriev I.V."/>
            <person name="Yang Z.L."/>
            <person name="Xu J."/>
            <person name="Martin F.M."/>
        </authorList>
    </citation>
    <scope>NUCLEOTIDE SEQUENCE</scope>
    <source>
        <strain evidence="1">ATCC 28755</strain>
    </source>
</reference>
<name>A0ACB7ZRV5_9AGAM</name>
<proteinExistence type="predicted"/>
<keyword evidence="2" id="KW-1185">Reference proteome</keyword>
<comment type="caution">
    <text evidence="1">The sequence shown here is derived from an EMBL/GenBank/DDBJ whole genome shotgun (WGS) entry which is preliminary data.</text>
</comment>
<evidence type="ECO:0000313" key="2">
    <source>
        <dbReference type="Proteomes" id="UP000790377"/>
    </source>
</evidence>
<accession>A0ACB7ZRV5</accession>
<dbReference type="EMBL" id="MU268984">
    <property type="protein sequence ID" value="KAH7903422.1"/>
    <property type="molecule type" value="Genomic_DNA"/>
</dbReference>
<gene>
    <name evidence="1" type="ORF">BJ138DRAFT_988223</name>
</gene>
<dbReference type="Proteomes" id="UP000790377">
    <property type="component" value="Unassembled WGS sequence"/>
</dbReference>